<dbReference type="InterPro" id="IPR015915">
    <property type="entry name" value="Kelch-typ_b-propeller"/>
</dbReference>
<evidence type="ECO:0000313" key="3">
    <source>
        <dbReference type="WBParaSite" id="SSLN_0000914801-mRNA-1"/>
    </source>
</evidence>
<dbReference type="EMBL" id="UYSU01034866">
    <property type="protein sequence ID" value="VDL95192.1"/>
    <property type="molecule type" value="Genomic_DNA"/>
</dbReference>
<gene>
    <name evidence="1" type="ORF">SSLN_LOCUS8807</name>
</gene>
<keyword evidence="2" id="KW-1185">Reference proteome</keyword>
<proteinExistence type="predicted"/>
<reference evidence="3" key="1">
    <citation type="submission" date="2016-06" db="UniProtKB">
        <authorList>
            <consortium name="WormBaseParasite"/>
        </authorList>
    </citation>
    <scope>IDENTIFICATION</scope>
</reference>
<accession>A0A183SX59</accession>
<name>A0A183SX59_SCHSO</name>
<reference evidence="1 2" key="2">
    <citation type="submission" date="2018-11" db="EMBL/GenBank/DDBJ databases">
        <authorList>
            <consortium name="Pathogen Informatics"/>
        </authorList>
    </citation>
    <scope>NUCLEOTIDE SEQUENCE [LARGE SCALE GENOMIC DNA]</scope>
    <source>
        <strain evidence="1 2">NST_G2</strain>
    </source>
</reference>
<dbReference type="Gene3D" id="2.120.10.80">
    <property type="entry name" value="Kelch-type beta propeller"/>
    <property type="match status" value="1"/>
</dbReference>
<dbReference type="WBParaSite" id="SSLN_0000914801-mRNA-1">
    <property type="protein sequence ID" value="SSLN_0000914801-mRNA-1"/>
    <property type="gene ID" value="SSLN_0000914801"/>
</dbReference>
<organism evidence="3">
    <name type="scientific">Schistocephalus solidus</name>
    <name type="common">Tapeworm</name>
    <dbReference type="NCBI Taxonomy" id="70667"/>
    <lineage>
        <taxon>Eukaryota</taxon>
        <taxon>Metazoa</taxon>
        <taxon>Spiralia</taxon>
        <taxon>Lophotrochozoa</taxon>
        <taxon>Platyhelminthes</taxon>
        <taxon>Cestoda</taxon>
        <taxon>Eucestoda</taxon>
        <taxon>Diphyllobothriidea</taxon>
        <taxon>Diphyllobothriidae</taxon>
        <taxon>Schistocephalus</taxon>
    </lineage>
</organism>
<protein>
    <submittedName>
        <fullName evidence="1 3">Uncharacterized protein</fullName>
    </submittedName>
</protein>
<dbReference type="AlphaFoldDB" id="A0A183SX59"/>
<evidence type="ECO:0000313" key="2">
    <source>
        <dbReference type="Proteomes" id="UP000275846"/>
    </source>
</evidence>
<sequence length="143" mass="16322">MFFQNSHTPSSAHVLSPNRWCKLPDLRVKRRGPAAACLPGDIRVCVFGGWDGSCSHPVSVVFCQLRTDWRERSTAARRRGLLAASCPYENWTVRADGETLWRKNHGRRWMEWSISSQRRSDVFATGRLMPPRPVDRGRLDEGA</sequence>
<evidence type="ECO:0000313" key="1">
    <source>
        <dbReference type="EMBL" id="VDL95192.1"/>
    </source>
</evidence>
<dbReference type="Proteomes" id="UP000275846">
    <property type="component" value="Unassembled WGS sequence"/>
</dbReference>
<dbReference type="OrthoDB" id="6317227at2759"/>
<dbReference type="SUPFAM" id="SSF117281">
    <property type="entry name" value="Kelch motif"/>
    <property type="match status" value="1"/>
</dbReference>